<dbReference type="Proteomes" id="UP000325313">
    <property type="component" value="Unassembled WGS sequence"/>
</dbReference>
<reference evidence="3 4" key="1">
    <citation type="submission" date="2019-05" db="EMBL/GenBank/DDBJ databases">
        <title>Emergence of the Ug99 lineage of the wheat stem rust pathogen through somatic hybridization.</title>
        <authorList>
            <person name="Li F."/>
            <person name="Upadhyaya N.M."/>
            <person name="Sperschneider J."/>
            <person name="Matny O."/>
            <person name="Nguyen-Phuc H."/>
            <person name="Mago R."/>
            <person name="Raley C."/>
            <person name="Miller M.E."/>
            <person name="Silverstein K.A.T."/>
            <person name="Henningsen E."/>
            <person name="Hirsch C.D."/>
            <person name="Visser B."/>
            <person name="Pretorius Z.A."/>
            <person name="Steffenson B.J."/>
            <person name="Schwessinger B."/>
            <person name="Dodds P.N."/>
            <person name="Figueroa M."/>
        </authorList>
    </citation>
    <scope>NUCLEOTIDE SEQUENCE [LARGE SCALE GENOMIC DNA]</scope>
    <source>
        <strain evidence="2">21-0</strain>
        <strain evidence="1 4">Ug99</strain>
    </source>
</reference>
<evidence type="ECO:0000313" key="1">
    <source>
        <dbReference type="EMBL" id="KAA1077190.1"/>
    </source>
</evidence>
<evidence type="ECO:0000313" key="2">
    <source>
        <dbReference type="EMBL" id="KAA1080327.1"/>
    </source>
</evidence>
<accession>A0A5B0MMS8</accession>
<dbReference type="AlphaFoldDB" id="A0A5B0MMS8"/>
<protein>
    <submittedName>
        <fullName evidence="1">Uncharacterized protein</fullName>
    </submittedName>
</protein>
<dbReference type="EMBL" id="VSWC01000131">
    <property type="protein sequence ID" value="KAA1080327.1"/>
    <property type="molecule type" value="Genomic_DNA"/>
</dbReference>
<sequence length="107" mass="12788">MLRNVYLDYELWVNQQDFRDHPHEDPNTDVVPDMVVRPVKPVLPFQVNLKEDSNFNRFKRLVYHQLARGDHNPGIPIGIVVSNADEDCEIEWFYSIEEDKRSWRMFG</sequence>
<comment type="caution">
    <text evidence="1">The sequence shown here is derived from an EMBL/GenBank/DDBJ whole genome shotgun (WGS) entry which is preliminary data.</text>
</comment>
<gene>
    <name evidence="2" type="ORF">PGT21_002565</name>
    <name evidence="1" type="ORF">PGTUg99_003162</name>
</gene>
<dbReference type="EMBL" id="VDEP01000452">
    <property type="protein sequence ID" value="KAA1077190.1"/>
    <property type="molecule type" value="Genomic_DNA"/>
</dbReference>
<evidence type="ECO:0000313" key="3">
    <source>
        <dbReference type="Proteomes" id="UP000324748"/>
    </source>
</evidence>
<organism evidence="1 4">
    <name type="scientific">Puccinia graminis f. sp. tritici</name>
    <dbReference type="NCBI Taxonomy" id="56615"/>
    <lineage>
        <taxon>Eukaryota</taxon>
        <taxon>Fungi</taxon>
        <taxon>Dikarya</taxon>
        <taxon>Basidiomycota</taxon>
        <taxon>Pucciniomycotina</taxon>
        <taxon>Pucciniomycetes</taxon>
        <taxon>Pucciniales</taxon>
        <taxon>Pucciniaceae</taxon>
        <taxon>Puccinia</taxon>
    </lineage>
</organism>
<keyword evidence="3" id="KW-1185">Reference proteome</keyword>
<proteinExistence type="predicted"/>
<name>A0A5B0MMS8_PUCGR</name>
<dbReference type="Proteomes" id="UP000324748">
    <property type="component" value="Unassembled WGS sequence"/>
</dbReference>
<evidence type="ECO:0000313" key="4">
    <source>
        <dbReference type="Proteomes" id="UP000325313"/>
    </source>
</evidence>